<keyword evidence="2" id="KW-1185">Reference proteome</keyword>
<sequence>MSAGVLESLFDKEFSYFLKALKIAKVASKKPQDYPPGRR</sequence>
<organism evidence="1 2">
    <name type="scientific">Sinorhizobium americanum</name>
    <dbReference type="NCBI Taxonomy" id="194963"/>
    <lineage>
        <taxon>Bacteria</taxon>
        <taxon>Pseudomonadati</taxon>
        <taxon>Pseudomonadota</taxon>
        <taxon>Alphaproteobacteria</taxon>
        <taxon>Hyphomicrobiales</taxon>
        <taxon>Rhizobiaceae</taxon>
        <taxon>Sinorhizobium/Ensifer group</taxon>
        <taxon>Sinorhizobium</taxon>
    </lineage>
</organism>
<protein>
    <submittedName>
        <fullName evidence="1">Uncharacterized protein</fullName>
    </submittedName>
</protein>
<dbReference type="Proteomes" id="UP000182306">
    <property type="component" value="Plasmid B"/>
</dbReference>
<name>A0A1L3LTM7_9HYPH</name>
<evidence type="ECO:0000313" key="2">
    <source>
        <dbReference type="Proteomes" id="UP000182306"/>
    </source>
</evidence>
<reference evidence="1 2" key="1">
    <citation type="submission" date="2015-10" db="EMBL/GenBank/DDBJ databases">
        <title>Genomic differences between typical nodule nitrogen-fixing rhizobial strains and those coming from bean seeds.</title>
        <authorList>
            <person name="Peralta H."/>
            <person name="Aguilar-Vera A."/>
            <person name="Diaz R."/>
            <person name="Mora Y."/>
            <person name="Martinez-Batallar G."/>
            <person name="Salazar E."/>
            <person name="Vargas-Lagunas C."/>
            <person name="Encarnacion S."/>
            <person name="Girard L."/>
            <person name="Mora J."/>
        </authorList>
    </citation>
    <scope>NUCLEOTIDE SEQUENCE [LARGE SCALE GENOMIC DNA]</scope>
    <source>
        <strain evidence="1 2">CFNEI 73</strain>
        <plasmid evidence="1 2">B</plasmid>
    </source>
</reference>
<dbReference type="AlphaFoldDB" id="A0A1L3LTM7"/>
<geneLocation type="plasmid" evidence="1 2">
    <name>B</name>
</geneLocation>
<keyword evidence="1" id="KW-0614">Plasmid</keyword>
<evidence type="ECO:0000313" key="1">
    <source>
        <dbReference type="EMBL" id="APG93444.1"/>
    </source>
</evidence>
<dbReference type="EMBL" id="CP013109">
    <property type="protein sequence ID" value="APG93444.1"/>
    <property type="molecule type" value="Genomic_DNA"/>
</dbReference>
<gene>
    <name evidence="1" type="ORF">SAMCFNEI73_pB0247</name>
</gene>
<dbReference type="KEGG" id="same:SAMCFNEI73_pB0247"/>
<proteinExistence type="predicted"/>
<accession>A0A1L3LTM7</accession>